<dbReference type="InterPro" id="IPR037069">
    <property type="entry name" value="AcylCoA_DH/ox_N_sf"/>
</dbReference>
<dbReference type="Proteomes" id="UP001589627">
    <property type="component" value="Unassembled WGS sequence"/>
</dbReference>
<comment type="caution">
    <text evidence="1">The sequence shown here is derived from an EMBL/GenBank/DDBJ whole genome shotgun (WGS) entry which is preliminary data.</text>
</comment>
<feature type="non-terminal residue" evidence="1">
    <location>
        <position position="64"/>
    </location>
</feature>
<keyword evidence="2" id="KW-1185">Reference proteome</keyword>
<evidence type="ECO:0000313" key="2">
    <source>
        <dbReference type="Proteomes" id="UP001589627"/>
    </source>
</evidence>
<evidence type="ECO:0008006" key="3">
    <source>
        <dbReference type="Google" id="ProtNLM"/>
    </source>
</evidence>
<evidence type="ECO:0000313" key="1">
    <source>
        <dbReference type="EMBL" id="MFB9839694.1"/>
    </source>
</evidence>
<gene>
    <name evidence="1" type="ORF">ACFFNX_46875</name>
</gene>
<accession>A0ABV5YXC0</accession>
<name>A0ABV5YXC0_9ACTN</name>
<reference evidence="1 2" key="1">
    <citation type="submission" date="2024-09" db="EMBL/GenBank/DDBJ databases">
        <authorList>
            <person name="Sun Q."/>
            <person name="Mori K."/>
        </authorList>
    </citation>
    <scope>NUCLEOTIDE SEQUENCE [LARGE SCALE GENOMIC DNA]</scope>
    <source>
        <strain evidence="1 2">TBRC 0563</strain>
    </source>
</reference>
<dbReference type="EMBL" id="JBHLZP010000783">
    <property type="protein sequence ID" value="MFB9839694.1"/>
    <property type="molecule type" value="Genomic_DNA"/>
</dbReference>
<organism evidence="1 2">
    <name type="scientific">Actinoallomurus acaciae</name>
    <dbReference type="NCBI Taxonomy" id="502577"/>
    <lineage>
        <taxon>Bacteria</taxon>
        <taxon>Bacillati</taxon>
        <taxon>Actinomycetota</taxon>
        <taxon>Actinomycetes</taxon>
        <taxon>Streptosporangiales</taxon>
        <taxon>Thermomonosporaceae</taxon>
        <taxon>Actinoallomurus</taxon>
    </lineage>
</organism>
<sequence length="64" mass="6459">MPTDTPPDTAPPRYAPERLAGVVAALADRADEHDRDGSFPFEGVAAVHDAGLLTATVGTDAGGA</sequence>
<proteinExistence type="predicted"/>
<dbReference type="SUPFAM" id="SSF56645">
    <property type="entry name" value="Acyl-CoA dehydrogenase NM domain-like"/>
    <property type="match status" value="1"/>
</dbReference>
<protein>
    <recommendedName>
        <fullName evidence="3">Acyl-CoA dehydrogenase</fullName>
    </recommendedName>
</protein>
<dbReference type="Gene3D" id="1.10.540.10">
    <property type="entry name" value="Acyl-CoA dehydrogenase/oxidase, N-terminal domain"/>
    <property type="match status" value="1"/>
</dbReference>
<dbReference type="InterPro" id="IPR009100">
    <property type="entry name" value="AcylCoA_DH/oxidase_NM_dom_sf"/>
</dbReference>